<dbReference type="Gene3D" id="1.20.1270.180">
    <property type="match status" value="1"/>
</dbReference>
<organism evidence="3 4">
    <name type="scientific">Plantimonas leprariae</name>
    <dbReference type="NCBI Taxonomy" id="2615207"/>
    <lineage>
        <taxon>Bacteria</taxon>
        <taxon>Pseudomonadati</taxon>
        <taxon>Pseudomonadota</taxon>
        <taxon>Alphaproteobacteria</taxon>
        <taxon>Hyphomicrobiales</taxon>
        <taxon>Aurantimonadaceae</taxon>
        <taxon>Plantimonas</taxon>
    </lineage>
</organism>
<feature type="chain" id="PRO_5031444589" evidence="1">
    <location>
        <begin position="20"/>
        <end position="134"/>
    </location>
</feature>
<keyword evidence="4" id="KW-1185">Reference proteome</keyword>
<reference evidence="3 4" key="1">
    <citation type="submission" date="2019-09" db="EMBL/GenBank/DDBJ databases">
        <title>YIM 132180 draft genome.</title>
        <authorList>
            <person name="Zhang K."/>
        </authorList>
    </citation>
    <scope>NUCLEOTIDE SEQUENCE [LARGE SCALE GENOMIC DNA]</scope>
    <source>
        <strain evidence="3 4">YIM 132180</strain>
    </source>
</reference>
<feature type="domain" description="Lysozyme inhibitor LprI-like N-terminal" evidence="2">
    <location>
        <begin position="25"/>
        <end position="116"/>
    </location>
</feature>
<accession>A0A7V7PP73</accession>
<evidence type="ECO:0000259" key="2">
    <source>
        <dbReference type="Pfam" id="PF07007"/>
    </source>
</evidence>
<dbReference type="AlphaFoldDB" id="A0A7V7PP73"/>
<evidence type="ECO:0000313" key="4">
    <source>
        <dbReference type="Proteomes" id="UP000432089"/>
    </source>
</evidence>
<evidence type="ECO:0000256" key="1">
    <source>
        <dbReference type="SAM" id="SignalP"/>
    </source>
</evidence>
<protein>
    <submittedName>
        <fullName evidence="3">DUF1311 domain-containing protein</fullName>
    </submittedName>
</protein>
<dbReference type="Proteomes" id="UP000432089">
    <property type="component" value="Unassembled WGS sequence"/>
</dbReference>
<name>A0A7V7PP73_9HYPH</name>
<keyword evidence="1" id="KW-0732">Signal</keyword>
<feature type="signal peptide" evidence="1">
    <location>
        <begin position="1"/>
        <end position="19"/>
    </location>
</feature>
<evidence type="ECO:0000313" key="3">
    <source>
        <dbReference type="EMBL" id="KAB0679766.1"/>
    </source>
</evidence>
<gene>
    <name evidence="3" type="ORF">F6X38_11080</name>
</gene>
<dbReference type="PANTHER" id="PTHR39176">
    <property type="entry name" value="PERIPLASMIC PROTEIN-RELATED"/>
    <property type="match status" value="1"/>
</dbReference>
<comment type="caution">
    <text evidence="3">The sequence shown here is derived from an EMBL/GenBank/DDBJ whole genome shotgun (WGS) entry which is preliminary data.</text>
</comment>
<dbReference type="InterPro" id="IPR009739">
    <property type="entry name" value="LprI-like_N"/>
</dbReference>
<proteinExistence type="predicted"/>
<dbReference type="Pfam" id="PF07007">
    <property type="entry name" value="LprI"/>
    <property type="match status" value="1"/>
</dbReference>
<sequence length="134" mass="14323">MRRIIPVFVCLMAASAAAAAENCAALDTTQSGLDECYGRAFDAADKELNGVYRLITHRLDGSPDAAANLVAAQRAWIAFRDAECAFAASDVEGGSAQPMVDLQCREALTRKRVVDLKSYLNCDEGDLACPVPKP</sequence>
<dbReference type="PANTHER" id="PTHR39176:SF1">
    <property type="entry name" value="PERIPLASMIC PROTEIN"/>
    <property type="match status" value="1"/>
</dbReference>
<dbReference type="EMBL" id="VZDO01000008">
    <property type="protein sequence ID" value="KAB0679766.1"/>
    <property type="molecule type" value="Genomic_DNA"/>
</dbReference>
<dbReference type="RefSeq" id="WP_150969887.1">
    <property type="nucleotide sequence ID" value="NZ_VZDO01000008.1"/>
</dbReference>